<dbReference type="GO" id="GO:0051879">
    <property type="term" value="F:Hsp90 protein binding"/>
    <property type="evidence" value="ECO:0007669"/>
    <property type="project" value="TreeGrafter"/>
</dbReference>
<name>A0A8S2TD16_9BILA</name>
<evidence type="ECO:0000313" key="3">
    <source>
        <dbReference type="EMBL" id="CAF4276197.1"/>
    </source>
</evidence>
<dbReference type="GO" id="GO:0005737">
    <property type="term" value="C:cytoplasm"/>
    <property type="evidence" value="ECO:0007669"/>
    <property type="project" value="UniProtKB-SubCell"/>
</dbReference>
<evidence type="ECO:0000256" key="1">
    <source>
        <dbReference type="ARBA" id="ARBA00004496"/>
    </source>
</evidence>
<sequence>MTKATQALAKITITTNPEIAFPGQRMLELVRPIIKLLRIEHTALENFEALMA</sequence>
<keyword evidence="2" id="KW-0963">Cytoplasm</keyword>
<dbReference type="InterPro" id="IPR011989">
    <property type="entry name" value="ARM-like"/>
</dbReference>
<gene>
    <name evidence="3" type="ORF">SMN809_LOCUS25054</name>
</gene>
<comment type="caution">
    <text evidence="3">The sequence shown here is derived from an EMBL/GenBank/DDBJ whole genome shotgun (WGS) entry which is preliminary data.</text>
</comment>
<dbReference type="AlphaFoldDB" id="A0A8S2TD16"/>
<feature type="non-terminal residue" evidence="3">
    <location>
        <position position="1"/>
    </location>
</feature>
<protein>
    <submittedName>
        <fullName evidence="3">Uncharacterized protein</fullName>
    </submittedName>
</protein>
<dbReference type="EMBL" id="CAJOBI010031661">
    <property type="protein sequence ID" value="CAF4276197.1"/>
    <property type="molecule type" value="Genomic_DNA"/>
</dbReference>
<dbReference type="PANTHER" id="PTHR45994">
    <property type="entry name" value="FI21225P1"/>
    <property type="match status" value="1"/>
</dbReference>
<comment type="subcellular location">
    <subcellularLocation>
        <location evidence="1">Cytoplasm</location>
    </subcellularLocation>
</comment>
<evidence type="ECO:0000256" key="2">
    <source>
        <dbReference type="ARBA" id="ARBA00022490"/>
    </source>
</evidence>
<dbReference type="Gene3D" id="1.25.10.10">
    <property type="entry name" value="Leucine-rich Repeat Variant"/>
    <property type="match status" value="1"/>
</dbReference>
<proteinExistence type="predicted"/>
<organism evidence="3 4">
    <name type="scientific">Rotaria magnacalcarata</name>
    <dbReference type="NCBI Taxonomy" id="392030"/>
    <lineage>
        <taxon>Eukaryota</taxon>
        <taxon>Metazoa</taxon>
        <taxon>Spiralia</taxon>
        <taxon>Gnathifera</taxon>
        <taxon>Rotifera</taxon>
        <taxon>Eurotatoria</taxon>
        <taxon>Bdelloidea</taxon>
        <taxon>Philodinida</taxon>
        <taxon>Philodinidae</taxon>
        <taxon>Rotaria</taxon>
    </lineage>
</organism>
<accession>A0A8S2TD16</accession>
<evidence type="ECO:0000313" key="4">
    <source>
        <dbReference type="Proteomes" id="UP000676336"/>
    </source>
</evidence>
<dbReference type="PANTHER" id="PTHR45994:SF1">
    <property type="entry name" value="FI21225P1"/>
    <property type="match status" value="1"/>
</dbReference>
<dbReference type="Proteomes" id="UP000676336">
    <property type="component" value="Unassembled WGS sequence"/>
</dbReference>
<reference evidence="3" key="1">
    <citation type="submission" date="2021-02" db="EMBL/GenBank/DDBJ databases">
        <authorList>
            <person name="Nowell W R."/>
        </authorList>
    </citation>
    <scope>NUCLEOTIDE SEQUENCE</scope>
</reference>